<dbReference type="Proteomes" id="UP000051017">
    <property type="component" value="Unassembled WGS sequence"/>
</dbReference>
<dbReference type="InterPro" id="IPR017850">
    <property type="entry name" value="Alkaline_phosphatase_core_sf"/>
</dbReference>
<evidence type="ECO:0000259" key="2">
    <source>
        <dbReference type="Pfam" id="PF00884"/>
    </source>
</evidence>
<gene>
    <name evidence="3" type="ORF">ABR75_07030</name>
</gene>
<accession>A0A0R2Q8C7</accession>
<evidence type="ECO:0000256" key="1">
    <source>
        <dbReference type="ARBA" id="ARBA00008779"/>
    </source>
</evidence>
<dbReference type="Gene3D" id="3.40.720.10">
    <property type="entry name" value="Alkaline Phosphatase, subunit A"/>
    <property type="match status" value="1"/>
</dbReference>
<dbReference type="GO" id="GO:0004065">
    <property type="term" value="F:arylsulfatase activity"/>
    <property type="evidence" value="ECO:0007669"/>
    <property type="project" value="TreeGrafter"/>
</dbReference>
<dbReference type="PANTHER" id="PTHR42693:SF33">
    <property type="entry name" value="ARYLSULFATASE"/>
    <property type="match status" value="1"/>
</dbReference>
<proteinExistence type="inferred from homology"/>
<dbReference type="SUPFAM" id="SSF53649">
    <property type="entry name" value="Alkaline phosphatase-like"/>
    <property type="match status" value="1"/>
</dbReference>
<dbReference type="CDD" id="cd16148">
    <property type="entry name" value="sulfatase_like"/>
    <property type="match status" value="1"/>
</dbReference>
<evidence type="ECO:0000313" key="3">
    <source>
        <dbReference type="EMBL" id="KRO46600.1"/>
    </source>
</evidence>
<evidence type="ECO:0000313" key="4">
    <source>
        <dbReference type="Proteomes" id="UP000051017"/>
    </source>
</evidence>
<comment type="caution">
    <text evidence="3">The sequence shown here is derived from an EMBL/GenBank/DDBJ whole genome shotgun (WGS) entry which is preliminary data.</text>
</comment>
<organism evidence="3 4">
    <name type="scientific">Acidimicrobiia bacterium BACL6 MAG-120924-bin43</name>
    <dbReference type="NCBI Taxonomy" id="1655583"/>
    <lineage>
        <taxon>Bacteria</taxon>
        <taxon>Bacillati</taxon>
        <taxon>Actinomycetota</taxon>
        <taxon>Acidimicrobiia</taxon>
        <taxon>acIV cluster</taxon>
    </lineage>
</organism>
<dbReference type="InterPro" id="IPR050738">
    <property type="entry name" value="Sulfatase"/>
</dbReference>
<sequence>MTSTISSHSATQTPKNVIVLLLDSLNRHELGAYGGTSFDTPNIDRLAARSLKFTNHHTGSLPCIPARHDILVGAWDFLWKPWGSIEIWEEAITVALRRAGVVTNLITDHPHLFEVGGENFHTDFTAWSYERGHEGDAWKTRPDASWIGAPTFGRGHMHYDNSRGWFKGEDDYPGPRTMQAATKWLLEDSPHHRANGERFMLFVDEFDPHEPFDTPEAWAMRYDDTWEGPHMIWPPYAVNAQADGVITNREAHQIRSQYGSKLSMIDHWLGKVLDALDTTNAWADTAVILCTDHGHYLGDVDEKGRDVWGKPSVPVHKPLGHIPLIVAWPGAAPTSIDALTTSTDIHATLADVFGATIKHRTHGSSLVPLIQGAAKSVRDWLLTGVWGREVQLVTDQWRYTRGPIGDNAPLSMWSNRWSTMPISKYPNLRLPVPDERAFLDKMPGSTIPVIRQPFRAGDLLPFWAMGKDFEHLLFDRREDNAEQSNRVDGKTERDACEMLRVALNSVDAPEDQLIRLGLN</sequence>
<feature type="domain" description="Sulfatase N-terminal" evidence="2">
    <location>
        <begin position="15"/>
        <end position="354"/>
    </location>
</feature>
<name>A0A0R2Q8C7_9ACTN</name>
<dbReference type="EMBL" id="LIBJ01000265">
    <property type="protein sequence ID" value="KRO46600.1"/>
    <property type="molecule type" value="Genomic_DNA"/>
</dbReference>
<dbReference type="PANTHER" id="PTHR42693">
    <property type="entry name" value="ARYLSULFATASE FAMILY MEMBER"/>
    <property type="match status" value="1"/>
</dbReference>
<protein>
    <submittedName>
        <fullName evidence="3">Sulfatase</fullName>
    </submittedName>
</protein>
<dbReference type="InterPro" id="IPR000917">
    <property type="entry name" value="Sulfatase_N"/>
</dbReference>
<reference evidence="3 4" key="1">
    <citation type="submission" date="2015-10" db="EMBL/GenBank/DDBJ databases">
        <title>Metagenome-Assembled Genomes uncover a global brackish microbiome.</title>
        <authorList>
            <person name="Hugerth L.W."/>
            <person name="Larsson J."/>
            <person name="Alneberg J."/>
            <person name="Lindh M.V."/>
            <person name="Legrand C."/>
            <person name="Pinhassi J."/>
            <person name="Andersson A.F."/>
        </authorList>
    </citation>
    <scope>NUCLEOTIDE SEQUENCE [LARGE SCALE GENOMIC DNA]</scope>
    <source>
        <strain evidence="3">BACL6 MAG-120924-bin43</strain>
    </source>
</reference>
<dbReference type="Pfam" id="PF00884">
    <property type="entry name" value="Sulfatase"/>
    <property type="match status" value="1"/>
</dbReference>
<dbReference type="AlphaFoldDB" id="A0A0R2Q8C7"/>
<comment type="similarity">
    <text evidence="1">Belongs to the sulfatase family.</text>
</comment>